<evidence type="ECO:0000259" key="1">
    <source>
        <dbReference type="PROSITE" id="PS51782"/>
    </source>
</evidence>
<dbReference type="InterPro" id="IPR036779">
    <property type="entry name" value="LysM_dom_sf"/>
</dbReference>
<dbReference type="CDD" id="cd00118">
    <property type="entry name" value="LysM"/>
    <property type="match status" value="1"/>
</dbReference>
<reference evidence="2 3" key="1">
    <citation type="submission" date="2016-10" db="EMBL/GenBank/DDBJ databases">
        <authorList>
            <person name="de Groot N.N."/>
        </authorList>
    </citation>
    <scope>NUCLEOTIDE SEQUENCE [LARGE SCALE GENOMIC DNA]</scope>
    <source>
        <strain evidence="2 3">DSM 45514</strain>
    </source>
</reference>
<dbReference type="Gene3D" id="3.10.350.10">
    <property type="entry name" value="LysM domain"/>
    <property type="match status" value="1"/>
</dbReference>
<evidence type="ECO:0000313" key="2">
    <source>
        <dbReference type="EMBL" id="SDC18284.1"/>
    </source>
</evidence>
<dbReference type="Proteomes" id="UP000199387">
    <property type="component" value="Unassembled WGS sequence"/>
</dbReference>
<sequence length="181" mass="19928">MMSADSRWYTVRDGETLAAIAQRVGTPLDRLMQANPHLQGEPLPGQVIRIADNGVDMPCCLVLPPVHPGADYPSGVSLIQRITTPFGSTRTRVAILAYGLPHPASWGPFDQYEGFAQVPGVISWRFRLYPTPEPDAPTWAGRFDHITARLTPDTRVQVRLSQSTNQDLGPVLLENTLNNCI</sequence>
<dbReference type="InterPro" id="IPR018392">
    <property type="entry name" value="LysM"/>
</dbReference>
<name>A0A1G6JHR5_9BACL</name>
<evidence type="ECO:0000313" key="3">
    <source>
        <dbReference type="Proteomes" id="UP000199387"/>
    </source>
</evidence>
<dbReference type="Pfam" id="PF01476">
    <property type="entry name" value="LysM"/>
    <property type="match status" value="1"/>
</dbReference>
<dbReference type="InterPro" id="IPR058968">
    <property type="entry name" value="YoqH-like"/>
</dbReference>
<keyword evidence="3" id="KW-1185">Reference proteome</keyword>
<dbReference type="RefSeq" id="WP_176757798.1">
    <property type="nucleotide sequence ID" value="NZ_FMZA01000004.1"/>
</dbReference>
<proteinExistence type="predicted"/>
<dbReference type="SMART" id="SM00257">
    <property type="entry name" value="LysM"/>
    <property type="match status" value="1"/>
</dbReference>
<feature type="domain" description="LysM" evidence="1">
    <location>
        <begin position="7"/>
        <end position="50"/>
    </location>
</feature>
<dbReference type="EMBL" id="FMZA01000004">
    <property type="protein sequence ID" value="SDC18284.1"/>
    <property type="molecule type" value="Genomic_DNA"/>
</dbReference>
<dbReference type="PROSITE" id="PS51782">
    <property type="entry name" value="LYSM"/>
    <property type="match status" value="1"/>
</dbReference>
<dbReference type="AlphaFoldDB" id="A0A1G6JHR5"/>
<dbReference type="STRING" id="1236220.SAMN04488112_10449"/>
<dbReference type="Pfam" id="PF26349">
    <property type="entry name" value="YoqH"/>
    <property type="match status" value="1"/>
</dbReference>
<gene>
    <name evidence="2" type="ORF">SAMN04488112_10449</name>
</gene>
<protein>
    <submittedName>
        <fullName evidence="2">LysM domain-containing protein</fullName>
    </submittedName>
</protein>
<dbReference type="SUPFAM" id="SSF54106">
    <property type="entry name" value="LysM domain"/>
    <property type="match status" value="1"/>
</dbReference>
<accession>A0A1G6JHR5</accession>
<organism evidence="2 3">
    <name type="scientific">Melghirimyces thermohalophilus</name>
    <dbReference type="NCBI Taxonomy" id="1236220"/>
    <lineage>
        <taxon>Bacteria</taxon>
        <taxon>Bacillati</taxon>
        <taxon>Bacillota</taxon>
        <taxon>Bacilli</taxon>
        <taxon>Bacillales</taxon>
        <taxon>Thermoactinomycetaceae</taxon>
        <taxon>Melghirimyces</taxon>
    </lineage>
</organism>